<evidence type="ECO:0000313" key="2">
    <source>
        <dbReference type="Proteomes" id="UP000187439"/>
    </source>
</evidence>
<dbReference type="AlphaFoldDB" id="A0A1R0XY51"/>
<dbReference type="OrthoDB" id="2433584at2"/>
<sequence length="354" mass="40312">MTLTSQEVRKHVMDYLEATECSIIEVSPIHVTVKLSPRADRMLTDRPYYWGFVERTGVDPETLSFTFVFDPEKYDSQAAIEVAPTVNRSTLALKPPITGDPVMSATADVEASADLLNSETSESNVVHVPSSNPEDSILARYFGIVPALPRIGPGMIRREDIIYGSKRLQQIWSAAQDEGKCLYLFEDPGSRQRNTLFSAAYEPWLGVCYKVEMSCDLKREELHYLGISLTKGTIIDDFNAKISSREMTPRLPENVHIQPYELTVTAATDLLEAHLTSHLAELDYSWAEQARERLRIELAIIDIYYGELLKEPDEEKRLGTQEQYNRRRQETIWQYEPQIAVSAITYGLFHLRSL</sequence>
<name>A0A1R0XY51_9BACL</name>
<evidence type="ECO:0000313" key="1">
    <source>
        <dbReference type="EMBL" id="OMD40028.1"/>
    </source>
</evidence>
<dbReference type="RefSeq" id="WP_076119625.1">
    <property type="nucleotide sequence ID" value="NZ_MPTC01000011.1"/>
</dbReference>
<organism evidence="1 2">
    <name type="scientific">Paenibacillus odorifer</name>
    <dbReference type="NCBI Taxonomy" id="189426"/>
    <lineage>
        <taxon>Bacteria</taxon>
        <taxon>Bacillati</taxon>
        <taxon>Bacillota</taxon>
        <taxon>Bacilli</taxon>
        <taxon>Bacillales</taxon>
        <taxon>Paenibacillaceae</taxon>
        <taxon>Paenibacillus</taxon>
    </lineage>
</organism>
<dbReference type="Pfam" id="PF11079">
    <property type="entry name" value="YqhG"/>
    <property type="match status" value="2"/>
</dbReference>
<dbReference type="EMBL" id="MPTC01000011">
    <property type="protein sequence ID" value="OMD40028.1"/>
    <property type="molecule type" value="Genomic_DNA"/>
</dbReference>
<dbReference type="Proteomes" id="UP000187439">
    <property type="component" value="Unassembled WGS sequence"/>
</dbReference>
<proteinExistence type="predicted"/>
<comment type="caution">
    <text evidence="1">The sequence shown here is derived from an EMBL/GenBank/DDBJ whole genome shotgun (WGS) entry which is preliminary data.</text>
</comment>
<accession>A0A1R0XY51</accession>
<reference evidence="1 2" key="1">
    <citation type="submission" date="2016-10" db="EMBL/GenBank/DDBJ databases">
        <title>Paenibacillus species isolates.</title>
        <authorList>
            <person name="Beno S.M."/>
        </authorList>
    </citation>
    <scope>NUCLEOTIDE SEQUENCE [LARGE SCALE GENOMIC DNA]</scope>
    <source>
        <strain evidence="1 2">FSL H7-0710</strain>
    </source>
</reference>
<dbReference type="InterPro" id="IPR024562">
    <property type="entry name" value="YqhG"/>
</dbReference>
<gene>
    <name evidence="1" type="ORF">BSK52_14110</name>
</gene>
<protein>
    <submittedName>
        <fullName evidence="1">Uncharacterized protein</fullName>
    </submittedName>
</protein>